<name>A0ABR6EU71_9SPHI</name>
<dbReference type="RefSeq" id="WP_182955181.1">
    <property type="nucleotide sequence ID" value="NZ_WNXC01000001.1"/>
</dbReference>
<dbReference type="InterPro" id="IPR021145">
    <property type="entry name" value="Portal_protein_SPP1_Gp6-like"/>
</dbReference>
<keyword evidence="2" id="KW-1185">Reference proteome</keyword>
<evidence type="ECO:0000313" key="1">
    <source>
        <dbReference type="EMBL" id="MBB2148818.1"/>
    </source>
</evidence>
<proteinExistence type="predicted"/>
<sequence length="492" mass="54582">MAKKKTEVVVKSVVDESPLVELVLAIGQKVDGVKLATDQYDTAEHDVFKEDKRPKKKVQKPSGVKDLAGKDTLVTTHEEVNRIGLPLQKLIVNRRVAFMNVGAMEIDCKAKSDSDKKLLAMVKKSREDNKLKYRSKEIAKRMMSELQCASLWYSEDVEKGYWGEIAPNSTKRLRMRIMSPLLGDELLPVFNGLGDLVYFGRKYKTTKDITGIEITTEVIKSASEEVEHIDIYTSTHVYKFEAVDAGWLMTSKVAHAYGKIPIIYYPQDRPEWADVQSVITRLETMLSNFADTNDYNGSPILVAKGVIKGFSDKGERGKVMVLEGEKSDVRYVTWDQAPESIKLEIETSLDLIYTLSQTPNISFKEMKGLGAAPSGVAFDRILMDAHLAAQNKLDDTYGECAQRELNFLKSACVAINTSLTQSKNLQMTPVFTLFRIDDQRDGIDNANAAFGGGIASLRTAVKLAGLTDNDEEEVLAITTAADTLGNDVGNVV</sequence>
<protein>
    <submittedName>
        <fullName evidence="1">Phage portal protein</fullName>
    </submittedName>
</protein>
<evidence type="ECO:0000313" key="2">
    <source>
        <dbReference type="Proteomes" id="UP000636110"/>
    </source>
</evidence>
<dbReference type="Pfam" id="PF05133">
    <property type="entry name" value="SPP1_portal"/>
    <property type="match status" value="1"/>
</dbReference>
<gene>
    <name evidence="1" type="ORF">GM920_07830</name>
</gene>
<organism evidence="1 2">
    <name type="scientific">Pedobacter gandavensis</name>
    <dbReference type="NCBI Taxonomy" id="2679963"/>
    <lineage>
        <taxon>Bacteria</taxon>
        <taxon>Pseudomonadati</taxon>
        <taxon>Bacteroidota</taxon>
        <taxon>Sphingobacteriia</taxon>
        <taxon>Sphingobacteriales</taxon>
        <taxon>Sphingobacteriaceae</taxon>
        <taxon>Pedobacter</taxon>
    </lineage>
</organism>
<reference evidence="1 2" key="1">
    <citation type="submission" date="2019-11" db="EMBL/GenBank/DDBJ databases">
        <title>Description of Pedobacter sp. LMG 31462T.</title>
        <authorList>
            <person name="Carlier A."/>
            <person name="Qi S."/>
            <person name="Vandamme P."/>
        </authorList>
    </citation>
    <scope>NUCLEOTIDE SEQUENCE [LARGE SCALE GENOMIC DNA]</scope>
    <source>
        <strain evidence="1 2">LMG 31462</strain>
    </source>
</reference>
<accession>A0ABR6EU71</accession>
<dbReference type="EMBL" id="WNXC01000001">
    <property type="protein sequence ID" value="MBB2148818.1"/>
    <property type="molecule type" value="Genomic_DNA"/>
</dbReference>
<dbReference type="Proteomes" id="UP000636110">
    <property type="component" value="Unassembled WGS sequence"/>
</dbReference>
<comment type="caution">
    <text evidence="1">The sequence shown here is derived from an EMBL/GenBank/DDBJ whole genome shotgun (WGS) entry which is preliminary data.</text>
</comment>